<organism evidence="1 2">
    <name type="scientific">Orbilia brochopaga</name>
    <dbReference type="NCBI Taxonomy" id="3140254"/>
    <lineage>
        <taxon>Eukaryota</taxon>
        <taxon>Fungi</taxon>
        <taxon>Dikarya</taxon>
        <taxon>Ascomycota</taxon>
        <taxon>Pezizomycotina</taxon>
        <taxon>Orbiliomycetes</taxon>
        <taxon>Orbiliales</taxon>
        <taxon>Orbiliaceae</taxon>
        <taxon>Orbilia</taxon>
    </lineage>
</organism>
<accession>A0AAV9UPM1</accession>
<dbReference type="EMBL" id="JAVHNQ010000006">
    <property type="protein sequence ID" value="KAK6344152.1"/>
    <property type="molecule type" value="Genomic_DNA"/>
</dbReference>
<dbReference type="AlphaFoldDB" id="A0AAV9UPM1"/>
<sequence>MNLIRTVTATNTISVTATSIEGVTETDTVKETATAEAHHTATNVIPETVTVTATAYIDPLELRKRQQTDIPSLIPTYATACSGEVRYSSACSCMGVTASTITIDASTTTVTTSTTVTASTETDTTTIATDYVTVTVATTTVEITDTTLTATSIVATATNTQTVRLSERFAIKVDGSPNGEFLLKSNVADRAYVGDAGASGPLLFKFNAGVTSTIDSGKALSVITAYNIHGGVSATTLGSDSDPSLGTVFTSIDPNDFSLNLYLSDDNSTVAGLWNCQAAGYGSNLIAVGDGGYSVGDIETVDGISDCHVITLKAVPVPF</sequence>
<evidence type="ECO:0000313" key="1">
    <source>
        <dbReference type="EMBL" id="KAK6344152.1"/>
    </source>
</evidence>
<keyword evidence="2" id="KW-1185">Reference proteome</keyword>
<gene>
    <name evidence="1" type="ORF">TWF696_007794</name>
</gene>
<reference evidence="1 2" key="1">
    <citation type="submission" date="2019-10" db="EMBL/GenBank/DDBJ databases">
        <authorList>
            <person name="Palmer J.M."/>
        </authorList>
    </citation>
    <scope>NUCLEOTIDE SEQUENCE [LARGE SCALE GENOMIC DNA]</scope>
    <source>
        <strain evidence="1 2">TWF696</strain>
    </source>
</reference>
<comment type="caution">
    <text evidence="1">The sequence shown here is derived from an EMBL/GenBank/DDBJ whole genome shotgun (WGS) entry which is preliminary data.</text>
</comment>
<protein>
    <submittedName>
        <fullName evidence="1">Uncharacterized protein</fullName>
    </submittedName>
</protein>
<proteinExistence type="predicted"/>
<evidence type="ECO:0000313" key="2">
    <source>
        <dbReference type="Proteomes" id="UP001375240"/>
    </source>
</evidence>
<dbReference type="Proteomes" id="UP001375240">
    <property type="component" value="Unassembled WGS sequence"/>
</dbReference>
<name>A0AAV9UPM1_9PEZI</name>